<dbReference type="GO" id="GO:0015179">
    <property type="term" value="F:L-amino acid transmembrane transporter activity"/>
    <property type="evidence" value="ECO:0007669"/>
    <property type="project" value="TreeGrafter"/>
</dbReference>
<dbReference type="Gene3D" id="1.20.1740.10">
    <property type="entry name" value="Amino acid/polyamine transporter I"/>
    <property type="match status" value="1"/>
</dbReference>
<dbReference type="FunFam" id="1.20.1740.10:FF:000119">
    <property type="entry name" value="Solute carrier family 7 member 7"/>
    <property type="match status" value="1"/>
</dbReference>
<accession>A0A183IX63</accession>
<reference evidence="6 7" key="2">
    <citation type="submission" date="2018-11" db="EMBL/GenBank/DDBJ databases">
        <authorList>
            <consortium name="Pathogen Informatics"/>
        </authorList>
    </citation>
    <scope>NUCLEOTIDE SEQUENCE [LARGE SCALE GENOMIC DNA]</scope>
</reference>
<evidence type="ECO:0000256" key="1">
    <source>
        <dbReference type="ARBA" id="ARBA00004141"/>
    </source>
</evidence>
<feature type="transmembrane region" description="Helical" evidence="5">
    <location>
        <begin position="256"/>
        <end position="277"/>
    </location>
</feature>
<keyword evidence="2 5" id="KW-0812">Transmembrane</keyword>
<dbReference type="AlphaFoldDB" id="A0A183IX63"/>
<dbReference type="InterPro" id="IPR050598">
    <property type="entry name" value="AminoAcid_Transporter"/>
</dbReference>
<feature type="transmembrane region" description="Helical" evidence="5">
    <location>
        <begin position="32"/>
        <end position="53"/>
    </location>
</feature>
<sequence>MLAVCLGLLVFINCYSVKWGTVTQNVFTFSKVFALVIIIVAGVVWLCLGNTQNYENAFTGSKDKAAWIALAIYQGIFSFSGWSYLNFVTEELKDPFKNLPKAIYISLPVVTAIYVLTNVAYFAVLTADQMMDSTAVAVDFAEYILGGFAVVMPIFVALSTVGSLNGVLFTSSRMFFVGARDGLLPDLIAMINIKLLTPMPSLLILGILSLLMLTSTDVYALINYVSFTESLMFGTAVAGLLYLRWKKPEMPRPIKLNLSIPIAFCVMCIFLLILPFFTQPHEVAIGTAIVLSGIPVFYFHKYCLPKLVWFRIQWNNFTRFCQKLAYCVPEEAAIGSQN</sequence>
<protein>
    <submittedName>
        <fullName evidence="8">Large neutral amino acids transporter small subunit 2</fullName>
    </submittedName>
</protein>
<keyword evidence="4 5" id="KW-0472">Membrane</keyword>
<feature type="transmembrane region" description="Helical" evidence="5">
    <location>
        <begin position="65"/>
        <end position="85"/>
    </location>
</feature>
<evidence type="ECO:0000313" key="7">
    <source>
        <dbReference type="Proteomes" id="UP000270296"/>
    </source>
</evidence>
<dbReference type="InterPro" id="IPR002293">
    <property type="entry name" value="AA/rel_permease1"/>
</dbReference>
<comment type="subcellular location">
    <subcellularLocation>
        <location evidence="1">Membrane</location>
        <topology evidence="1">Multi-pass membrane protein</topology>
    </subcellularLocation>
</comment>
<feature type="transmembrane region" description="Helical" evidence="5">
    <location>
        <begin position="105"/>
        <end position="124"/>
    </location>
</feature>
<feature type="transmembrane region" description="Helical" evidence="5">
    <location>
        <begin position="136"/>
        <end position="158"/>
    </location>
</feature>
<dbReference type="EMBL" id="UZAM01011371">
    <property type="protein sequence ID" value="VDP15841.1"/>
    <property type="molecule type" value="Genomic_DNA"/>
</dbReference>
<evidence type="ECO:0000313" key="8">
    <source>
        <dbReference type="WBParaSite" id="SBAD_0000851701-mRNA-1"/>
    </source>
</evidence>
<evidence type="ECO:0000256" key="3">
    <source>
        <dbReference type="ARBA" id="ARBA00022989"/>
    </source>
</evidence>
<dbReference type="WBParaSite" id="SBAD_0000851701-mRNA-1">
    <property type="protein sequence ID" value="SBAD_0000851701-mRNA-1"/>
    <property type="gene ID" value="SBAD_0000851701"/>
</dbReference>
<dbReference type="OrthoDB" id="3257095at2759"/>
<name>A0A183IX63_9BILA</name>
<proteinExistence type="predicted"/>
<dbReference type="PIRSF" id="PIRSF006060">
    <property type="entry name" value="AA_transporter"/>
    <property type="match status" value="1"/>
</dbReference>
<reference evidence="8" key="1">
    <citation type="submission" date="2016-06" db="UniProtKB">
        <authorList>
            <consortium name="WormBaseParasite"/>
        </authorList>
    </citation>
    <scope>IDENTIFICATION</scope>
</reference>
<dbReference type="PANTHER" id="PTHR11785:SF528">
    <property type="entry name" value="AMINO ACID TRANSPORTER PROTEIN JHI-21"/>
    <property type="match status" value="1"/>
</dbReference>
<feature type="transmembrane region" description="Helical" evidence="5">
    <location>
        <begin position="195"/>
        <end position="215"/>
    </location>
</feature>
<dbReference type="Proteomes" id="UP000270296">
    <property type="component" value="Unassembled WGS sequence"/>
</dbReference>
<dbReference type="PANTHER" id="PTHR11785">
    <property type="entry name" value="AMINO ACID TRANSPORTER"/>
    <property type="match status" value="1"/>
</dbReference>
<evidence type="ECO:0000313" key="6">
    <source>
        <dbReference type="EMBL" id="VDP15841.1"/>
    </source>
</evidence>
<keyword evidence="3 5" id="KW-1133">Transmembrane helix</keyword>
<evidence type="ECO:0000256" key="5">
    <source>
        <dbReference type="SAM" id="Phobius"/>
    </source>
</evidence>
<feature type="transmembrane region" description="Helical" evidence="5">
    <location>
        <begin position="283"/>
        <end position="304"/>
    </location>
</feature>
<keyword evidence="7" id="KW-1185">Reference proteome</keyword>
<evidence type="ECO:0000256" key="4">
    <source>
        <dbReference type="ARBA" id="ARBA00023136"/>
    </source>
</evidence>
<feature type="transmembrane region" description="Helical" evidence="5">
    <location>
        <begin position="221"/>
        <end position="244"/>
    </location>
</feature>
<dbReference type="Pfam" id="PF13520">
    <property type="entry name" value="AA_permease_2"/>
    <property type="match status" value="1"/>
</dbReference>
<gene>
    <name evidence="6" type="ORF">SBAD_LOCUS8210</name>
</gene>
<evidence type="ECO:0000256" key="2">
    <source>
        <dbReference type="ARBA" id="ARBA00022692"/>
    </source>
</evidence>
<dbReference type="GO" id="GO:0016020">
    <property type="term" value="C:membrane"/>
    <property type="evidence" value="ECO:0007669"/>
    <property type="project" value="UniProtKB-SubCell"/>
</dbReference>
<organism evidence="8">
    <name type="scientific">Soboliphyme baturini</name>
    <dbReference type="NCBI Taxonomy" id="241478"/>
    <lineage>
        <taxon>Eukaryota</taxon>
        <taxon>Metazoa</taxon>
        <taxon>Ecdysozoa</taxon>
        <taxon>Nematoda</taxon>
        <taxon>Enoplea</taxon>
        <taxon>Dorylaimia</taxon>
        <taxon>Dioctophymatida</taxon>
        <taxon>Dioctophymatoidea</taxon>
        <taxon>Soboliphymatidae</taxon>
        <taxon>Soboliphyme</taxon>
    </lineage>
</organism>